<evidence type="ECO:0000313" key="2">
    <source>
        <dbReference type="Proteomes" id="UP001055439"/>
    </source>
</evidence>
<gene>
    <name evidence="1" type="ORF">MUK42_03731</name>
</gene>
<dbReference type="AlphaFoldDB" id="A0A9E7GH71"/>
<sequence>MAGRGREAVEANPLVLRGKQTNCRRHHKTNDEVAQQMSNHLILGLLKGYNIITACRLRMPAKAVLSVKRGSGRRGCITYYSWR</sequence>
<organism evidence="1 2">
    <name type="scientific">Musa troglodytarum</name>
    <name type="common">fe'i banana</name>
    <dbReference type="NCBI Taxonomy" id="320322"/>
    <lineage>
        <taxon>Eukaryota</taxon>
        <taxon>Viridiplantae</taxon>
        <taxon>Streptophyta</taxon>
        <taxon>Embryophyta</taxon>
        <taxon>Tracheophyta</taxon>
        <taxon>Spermatophyta</taxon>
        <taxon>Magnoliopsida</taxon>
        <taxon>Liliopsida</taxon>
        <taxon>Zingiberales</taxon>
        <taxon>Musaceae</taxon>
        <taxon>Musa</taxon>
    </lineage>
</organism>
<accession>A0A9E7GH71</accession>
<reference evidence="1" key="1">
    <citation type="submission" date="2022-05" db="EMBL/GenBank/DDBJ databases">
        <title>The Musa troglodytarum L. genome provides insights into the mechanism of non-climacteric behaviour and enrichment of carotenoids.</title>
        <authorList>
            <person name="Wang J."/>
        </authorList>
    </citation>
    <scope>NUCLEOTIDE SEQUENCE</scope>
    <source>
        <tissue evidence="1">Leaf</tissue>
    </source>
</reference>
<protein>
    <submittedName>
        <fullName evidence="1">Uncharacterized protein</fullName>
    </submittedName>
</protein>
<dbReference type="Proteomes" id="UP001055439">
    <property type="component" value="Chromosome 7"/>
</dbReference>
<evidence type="ECO:0000313" key="1">
    <source>
        <dbReference type="EMBL" id="URE14565.1"/>
    </source>
</evidence>
<name>A0A9E7GH71_9LILI</name>
<keyword evidence="2" id="KW-1185">Reference proteome</keyword>
<proteinExistence type="predicted"/>
<dbReference type="EMBL" id="CP097509">
    <property type="protein sequence ID" value="URE14565.1"/>
    <property type="molecule type" value="Genomic_DNA"/>
</dbReference>